<gene>
    <name evidence="1" type="ORF">Q4568_13160</name>
</gene>
<accession>A0AAW7YA08</accession>
<sequence length="174" mass="19423">MKPLILTAATAAAAVVFLTGKVVMKQQATITKPTPRPILPNNHKLAPRGIRNNNPLNIEYSSRNNWRGQVGTDGRFAIYEDDKWGFRAATRILRSYRRRGVNTIQSIIHTFAPAHENNSDHYANVVSQITGIDKYAKVDVRNDATAAKLLQAMAKMEVGHMYPMHEVMEGVKLA</sequence>
<protein>
    <submittedName>
        <fullName evidence="1">Virion protein</fullName>
    </submittedName>
</protein>
<name>A0AAW7YA08_9GAMM</name>
<dbReference type="Proteomes" id="UP001170624">
    <property type="component" value="Unassembled WGS sequence"/>
</dbReference>
<proteinExistence type="predicted"/>
<evidence type="ECO:0000313" key="1">
    <source>
        <dbReference type="EMBL" id="MDO6543490.1"/>
    </source>
</evidence>
<evidence type="ECO:0000313" key="2">
    <source>
        <dbReference type="Proteomes" id="UP001170624"/>
    </source>
</evidence>
<comment type="caution">
    <text evidence="1">The sequence shown here is derived from an EMBL/GenBank/DDBJ whole genome shotgun (WGS) entry which is preliminary data.</text>
</comment>
<dbReference type="EMBL" id="JAUOPU010000012">
    <property type="protein sequence ID" value="MDO6543490.1"/>
    <property type="molecule type" value="Genomic_DNA"/>
</dbReference>
<organism evidence="1 2">
    <name type="scientific">Photobacterium sanguinicancri</name>
    <dbReference type="NCBI Taxonomy" id="875932"/>
    <lineage>
        <taxon>Bacteria</taxon>
        <taxon>Pseudomonadati</taxon>
        <taxon>Pseudomonadota</taxon>
        <taxon>Gammaproteobacteria</taxon>
        <taxon>Vibrionales</taxon>
        <taxon>Vibrionaceae</taxon>
        <taxon>Photobacterium</taxon>
    </lineage>
</organism>
<dbReference type="AlphaFoldDB" id="A0AAW7YA08"/>
<reference evidence="1" key="1">
    <citation type="submission" date="2023-07" db="EMBL/GenBank/DDBJ databases">
        <title>Genome content predicts the carbon catabolic preferences of heterotrophic bacteria.</title>
        <authorList>
            <person name="Gralka M."/>
        </authorList>
    </citation>
    <scope>NUCLEOTIDE SEQUENCE</scope>
    <source>
        <strain evidence="1">G2M05</strain>
    </source>
</reference>
<dbReference type="RefSeq" id="WP_303499967.1">
    <property type="nucleotide sequence ID" value="NZ_JAUOPU010000012.1"/>
</dbReference>